<protein>
    <recommendedName>
        <fullName evidence="4">CoA carboxyltransferase C-terminal domain-containing protein</fullName>
    </recommendedName>
</protein>
<dbReference type="InterPro" id="IPR011762">
    <property type="entry name" value="COA_CT_N"/>
</dbReference>
<reference evidence="3" key="1">
    <citation type="submission" date="2018-05" db="EMBL/GenBank/DDBJ databases">
        <authorList>
            <person name="Lanie J.A."/>
            <person name="Ng W.-L."/>
            <person name="Kazmierczak K.M."/>
            <person name="Andrzejewski T.M."/>
            <person name="Davidsen T.M."/>
            <person name="Wayne K.J."/>
            <person name="Tettelin H."/>
            <person name="Glass J.I."/>
            <person name="Rusch D."/>
            <person name="Podicherti R."/>
            <person name="Tsui H.-C.T."/>
            <person name="Winkler M.E."/>
        </authorList>
    </citation>
    <scope>NUCLEOTIDE SEQUENCE</scope>
</reference>
<dbReference type="InterPro" id="IPR029045">
    <property type="entry name" value="ClpP/crotonase-like_dom_sf"/>
</dbReference>
<dbReference type="InterPro" id="IPR011763">
    <property type="entry name" value="COA_CT_C"/>
</dbReference>
<dbReference type="PANTHER" id="PTHR43842:SF2">
    <property type="entry name" value="PROPIONYL-COA CARBOXYLASE BETA CHAIN, MITOCHONDRIAL"/>
    <property type="match status" value="1"/>
</dbReference>
<accession>A0A382NF80</accession>
<dbReference type="Gene3D" id="3.90.226.10">
    <property type="entry name" value="2-enoyl-CoA Hydratase, Chain A, domain 1"/>
    <property type="match status" value="2"/>
</dbReference>
<dbReference type="InterPro" id="IPR034733">
    <property type="entry name" value="AcCoA_carboxyl_beta"/>
</dbReference>
<dbReference type="PANTHER" id="PTHR43842">
    <property type="entry name" value="PROPIONYL-COA CARBOXYLASE BETA CHAIN"/>
    <property type="match status" value="1"/>
</dbReference>
<dbReference type="PROSITE" id="PS50980">
    <property type="entry name" value="COA_CT_NTER"/>
    <property type="match status" value="1"/>
</dbReference>
<dbReference type="FunFam" id="3.90.226.10:FF:000017">
    <property type="entry name" value="Propionyl-CoA carboxylase subunit beta 5"/>
    <property type="match status" value="1"/>
</dbReference>
<sequence length="340" mass="37372">PALTDFIFMVRGLGQMYITGPDVIKAVTAEDVSHEDLGGADAHTKKSGVAHFSEENEEKCLEKVRRLLNFLPQNNMENSTTAVSNDSPERVDEGLNDIIPDNPNQPYDMLNVIHTVVDNEDFLQVHENFAGNILVGFSRMDGNTVGIVAQQPDQFAGVLDIDASVKAARFVRFCDAFNIPIVTFIDVPGFMPGTSQEYGGIIRHGAKLIFAYAEATVPKISVLTRKAYGGAYIVMSSKNLKGDINYSWPTGQVAVMGAEGAVNIIHRSQINDSENPTETRLELVKEYEDNLMNPYAAAGRGLIDDVIEPSQTRRKIIKALRMLANKRESLPPKKHGSIPL</sequence>
<feature type="domain" description="CoA carboxyltransferase N-terminal" evidence="1">
    <location>
        <begin position="1"/>
        <end position="83"/>
    </location>
</feature>
<dbReference type="EMBL" id="UINC01100006">
    <property type="protein sequence ID" value="SVC59716.1"/>
    <property type="molecule type" value="Genomic_DNA"/>
</dbReference>
<gene>
    <name evidence="3" type="ORF">METZ01_LOCUS312570</name>
</gene>
<feature type="non-terminal residue" evidence="3">
    <location>
        <position position="1"/>
    </location>
</feature>
<dbReference type="Pfam" id="PF01039">
    <property type="entry name" value="Carboxyl_trans"/>
    <property type="match status" value="1"/>
</dbReference>
<feature type="domain" description="CoA carboxyltransferase C-terminal" evidence="2">
    <location>
        <begin position="87"/>
        <end position="322"/>
    </location>
</feature>
<evidence type="ECO:0000259" key="1">
    <source>
        <dbReference type="PROSITE" id="PS50980"/>
    </source>
</evidence>
<dbReference type="PROSITE" id="PS50989">
    <property type="entry name" value="COA_CT_CTER"/>
    <property type="match status" value="1"/>
</dbReference>
<dbReference type="AlphaFoldDB" id="A0A382NF80"/>
<evidence type="ECO:0000313" key="3">
    <source>
        <dbReference type="EMBL" id="SVC59716.1"/>
    </source>
</evidence>
<dbReference type="GO" id="GO:0004658">
    <property type="term" value="F:propionyl-CoA carboxylase activity"/>
    <property type="evidence" value="ECO:0007669"/>
    <property type="project" value="TreeGrafter"/>
</dbReference>
<dbReference type="InterPro" id="IPR051047">
    <property type="entry name" value="AccD/PCCB"/>
</dbReference>
<proteinExistence type="predicted"/>
<evidence type="ECO:0000259" key="2">
    <source>
        <dbReference type="PROSITE" id="PS50989"/>
    </source>
</evidence>
<evidence type="ECO:0008006" key="4">
    <source>
        <dbReference type="Google" id="ProtNLM"/>
    </source>
</evidence>
<name>A0A382NF80_9ZZZZ</name>
<dbReference type="SUPFAM" id="SSF52096">
    <property type="entry name" value="ClpP/crotonase"/>
    <property type="match status" value="2"/>
</dbReference>
<organism evidence="3">
    <name type="scientific">marine metagenome</name>
    <dbReference type="NCBI Taxonomy" id="408172"/>
    <lineage>
        <taxon>unclassified sequences</taxon>
        <taxon>metagenomes</taxon>
        <taxon>ecological metagenomes</taxon>
    </lineage>
</organism>